<name>X7E1V9_9GAMM</name>
<evidence type="ECO:0000313" key="3">
    <source>
        <dbReference type="Proteomes" id="UP000054058"/>
    </source>
</evidence>
<dbReference type="eggNOG" id="COG2832">
    <property type="taxonomic scope" value="Bacteria"/>
</dbReference>
<evidence type="ECO:0000256" key="1">
    <source>
        <dbReference type="SAM" id="Phobius"/>
    </source>
</evidence>
<dbReference type="AlphaFoldDB" id="X7E1V9"/>
<dbReference type="InterPro" id="IPR007401">
    <property type="entry name" value="DUF454"/>
</dbReference>
<evidence type="ECO:0000313" key="2">
    <source>
        <dbReference type="EMBL" id="ETX09922.1"/>
    </source>
</evidence>
<keyword evidence="1" id="KW-0812">Transmembrane</keyword>
<feature type="transmembrane region" description="Helical" evidence="1">
    <location>
        <begin position="12"/>
        <end position="41"/>
    </location>
</feature>
<keyword evidence="3" id="KW-1185">Reference proteome</keyword>
<dbReference type="EMBL" id="JAMB01000012">
    <property type="protein sequence ID" value="ETX09922.1"/>
    <property type="molecule type" value="Genomic_DNA"/>
</dbReference>
<dbReference type="PATRIC" id="fig|1122207.3.peg.2547"/>
<accession>X7E1V9</accession>
<protein>
    <recommendedName>
        <fullName evidence="4">Inner membrane protein</fullName>
    </recommendedName>
</protein>
<feature type="transmembrane region" description="Helical" evidence="1">
    <location>
        <begin position="100"/>
        <end position="118"/>
    </location>
</feature>
<keyword evidence="1" id="KW-1133">Transmembrane helix</keyword>
<dbReference type="OrthoDB" id="9816293at2"/>
<dbReference type="PANTHER" id="PTHR35813">
    <property type="entry name" value="INNER MEMBRANE PROTEIN YBAN"/>
    <property type="match status" value="1"/>
</dbReference>
<evidence type="ECO:0008006" key="4">
    <source>
        <dbReference type="Google" id="ProtNLM"/>
    </source>
</evidence>
<feature type="transmembrane region" description="Helical" evidence="1">
    <location>
        <begin position="77"/>
        <end position="94"/>
    </location>
</feature>
<sequence length="126" mass="14436">MMTKSKQFLYQVIAVFSLIMAFVGVLVPGIPATEFVLLCAWSSSKGSPRIYRFLHQNKFTGPAIYNWNNGRVISKNSKIMSSISMFFCAFILIYNEVNSYILFFSLSGMLVGFIWIWSRPIVVKRN</sequence>
<keyword evidence="1" id="KW-0472">Membrane</keyword>
<reference evidence="2 3" key="1">
    <citation type="submission" date="2014-01" db="EMBL/GenBank/DDBJ databases">
        <title>Marinomonas ushuaiensis DSM 15871 Genome Sequencing.</title>
        <authorList>
            <person name="Lai Q."/>
            <person name="Shao Z.S."/>
        </authorList>
    </citation>
    <scope>NUCLEOTIDE SEQUENCE [LARGE SCALE GENOMIC DNA]</scope>
    <source>
        <strain evidence="2 3">DSM 15871</strain>
    </source>
</reference>
<dbReference type="Pfam" id="PF04304">
    <property type="entry name" value="DUF454"/>
    <property type="match status" value="1"/>
</dbReference>
<dbReference type="STRING" id="1122207.MUS1_04645"/>
<comment type="caution">
    <text evidence="2">The sequence shown here is derived from an EMBL/GenBank/DDBJ whole genome shotgun (WGS) entry which is preliminary data.</text>
</comment>
<organism evidence="2 3">
    <name type="scientific">Marinomonas ushuaiensis DSM 15871</name>
    <dbReference type="NCBI Taxonomy" id="1122207"/>
    <lineage>
        <taxon>Bacteria</taxon>
        <taxon>Pseudomonadati</taxon>
        <taxon>Pseudomonadota</taxon>
        <taxon>Gammaproteobacteria</taxon>
        <taxon>Oceanospirillales</taxon>
        <taxon>Oceanospirillaceae</taxon>
        <taxon>Marinomonas</taxon>
    </lineage>
</organism>
<dbReference type="Proteomes" id="UP000054058">
    <property type="component" value="Unassembled WGS sequence"/>
</dbReference>
<dbReference type="PANTHER" id="PTHR35813:SF1">
    <property type="entry name" value="INNER MEMBRANE PROTEIN YBAN"/>
    <property type="match status" value="1"/>
</dbReference>
<dbReference type="GO" id="GO:0005886">
    <property type="term" value="C:plasma membrane"/>
    <property type="evidence" value="ECO:0007669"/>
    <property type="project" value="TreeGrafter"/>
</dbReference>
<proteinExistence type="predicted"/>
<gene>
    <name evidence="2" type="ORF">MUS1_04645</name>
</gene>